<evidence type="ECO:0000313" key="2">
    <source>
        <dbReference type="Proteomes" id="UP001629113"/>
    </source>
</evidence>
<name>A0ABR4PAZ6_9HELO</name>
<organism evidence="1 2">
    <name type="scientific">Phlyctema vagabunda</name>
    <dbReference type="NCBI Taxonomy" id="108571"/>
    <lineage>
        <taxon>Eukaryota</taxon>
        <taxon>Fungi</taxon>
        <taxon>Dikarya</taxon>
        <taxon>Ascomycota</taxon>
        <taxon>Pezizomycotina</taxon>
        <taxon>Leotiomycetes</taxon>
        <taxon>Helotiales</taxon>
        <taxon>Dermateaceae</taxon>
        <taxon>Phlyctema</taxon>
    </lineage>
</organism>
<gene>
    <name evidence="1" type="ORF">PVAG01_08977</name>
</gene>
<dbReference type="Proteomes" id="UP001629113">
    <property type="component" value="Unassembled WGS sequence"/>
</dbReference>
<protein>
    <submittedName>
        <fullName evidence="1">Uncharacterized protein</fullName>
    </submittedName>
</protein>
<reference evidence="1 2" key="1">
    <citation type="submission" date="2024-06" db="EMBL/GenBank/DDBJ databases">
        <title>Complete genome of Phlyctema vagabunda strain 19-DSS-EL-015.</title>
        <authorList>
            <person name="Fiorenzani C."/>
        </authorList>
    </citation>
    <scope>NUCLEOTIDE SEQUENCE [LARGE SCALE GENOMIC DNA]</scope>
    <source>
        <strain evidence="1 2">19-DSS-EL-015</strain>
    </source>
</reference>
<accession>A0ABR4PAZ6</accession>
<comment type="caution">
    <text evidence="1">The sequence shown here is derived from an EMBL/GenBank/DDBJ whole genome shotgun (WGS) entry which is preliminary data.</text>
</comment>
<sequence>MSSGGRIGFNAPYMSRGCDMQWFTSEEICEILSRFDRVILVGDSMLRHVIGSISILVRKDIGFGAVTDWNFSSEERKHCFCNEQFDVKSCSMQGIYKTSDVLANDPKSLSCKDTINVMMEVILRLPIPPDEIARLKADILPTSSKPIAFILGHGLWSDLDLAKTVKWLDTILETIKSELGKSWKGLFLTPNAAGKEKPNEWILTQGNKALMIFEEEIGLRARERGLDHIGTWNMSIQATKYDGVHLDMRGNLVKAMMVLNWLSMLDH</sequence>
<evidence type="ECO:0000313" key="1">
    <source>
        <dbReference type="EMBL" id="KAL3420478.1"/>
    </source>
</evidence>
<dbReference type="EMBL" id="JBFCZG010000007">
    <property type="protein sequence ID" value="KAL3420478.1"/>
    <property type="molecule type" value="Genomic_DNA"/>
</dbReference>
<proteinExistence type="predicted"/>
<keyword evidence="2" id="KW-1185">Reference proteome</keyword>